<reference evidence="1 2" key="1">
    <citation type="submission" date="2015-01" db="EMBL/GenBank/DDBJ databases">
        <title>Evolution of Trichinella species and genotypes.</title>
        <authorList>
            <person name="Korhonen P.K."/>
            <person name="Edoardo P."/>
            <person name="Giuseppe L.R."/>
            <person name="Gasser R.B."/>
        </authorList>
    </citation>
    <scope>NUCLEOTIDE SEQUENCE [LARGE SCALE GENOMIC DNA]</scope>
    <source>
        <strain evidence="1">ISS13</strain>
    </source>
</reference>
<name>A0A0V1EY78_TRIPS</name>
<organism evidence="1 2">
    <name type="scientific">Trichinella pseudospiralis</name>
    <name type="common">Parasitic roundworm</name>
    <dbReference type="NCBI Taxonomy" id="6337"/>
    <lineage>
        <taxon>Eukaryota</taxon>
        <taxon>Metazoa</taxon>
        <taxon>Ecdysozoa</taxon>
        <taxon>Nematoda</taxon>
        <taxon>Enoplea</taxon>
        <taxon>Dorylaimia</taxon>
        <taxon>Trichinellida</taxon>
        <taxon>Trichinellidae</taxon>
        <taxon>Trichinella</taxon>
    </lineage>
</organism>
<dbReference type="Proteomes" id="UP000054632">
    <property type="component" value="Unassembled WGS sequence"/>
</dbReference>
<accession>A0A0V1EY78</accession>
<feature type="non-terminal residue" evidence="1">
    <location>
        <position position="1"/>
    </location>
</feature>
<proteinExistence type="predicted"/>
<evidence type="ECO:0000313" key="1">
    <source>
        <dbReference type="EMBL" id="KRY78922.1"/>
    </source>
</evidence>
<sequence>LKIVPLLSYCNCLPTTMWNYFNMLQELLTYRQNVLAIEHQNGKYIRKKIDVKFGSIWGNRANEMPYLVTSLSDLNLLKFIQKMGVDCCEEFHFRLLEEEIKI</sequence>
<dbReference type="AlphaFoldDB" id="A0A0V1EY78"/>
<comment type="caution">
    <text evidence="1">The sequence shown here is derived from an EMBL/GenBank/DDBJ whole genome shotgun (WGS) entry which is preliminary data.</text>
</comment>
<protein>
    <submittedName>
        <fullName evidence="1">Uncharacterized protein</fullName>
    </submittedName>
</protein>
<gene>
    <name evidence="1" type="ORF">T4A_2272</name>
</gene>
<dbReference type="EMBL" id="JYDR01000003">
    <property type="protein sequence ID" value="KRY78922.1"/>
    <property type="molecule type" value="Genomic_DNA"/>
</dbReference>
<evidence type="ECO:0000313" key="2">
    <source>
        <dbReference type="Proteomes" id="UP000054632"/>
    </source>
</evidence>